<name>A0A8H6FU62_9LECA</name>
<accession>A0A8H6FU62</accession>
<keyword evidence="1" id="KW-0472">Membrane</keyword>
<proteinExistence type="predicted"/>
<evidence type="ECO:0000313" key="2">
    <source>
        <dbReference type="EMBL" id="KAF6234740.1"/>
    </source>
</evidence>
<sequence length="257" mass="27792">MMPEDIGIDLERGVTASIKQGNGYQPSLGSEDGRFCPIAVQHLDGRAVLINATIKEKDGDLALSSAKRQICRAVSKRWHQRLVGRLLMGLVVGTARVKQVIHCGPRPRSRGKQGPPISPSRVYLEDFTLDLLLTESLHNPHLLLRSASYPLNADYFGSATADNDKALGHQPAQFSNDVDDKSTSTCIEHEGQEVIVVRRVIDRAKVAWLLILLLFFSPALGIGVGICSHNADVGIAVSAGIVALASFVQGLVTWIQG</sequence>
<keyword evidence="1" id="KW-1133">Transmembrane helix</keyword>
<keyword evidence="3" id="KW-1185">Reference proteome</keyword>
<dbReference type="EMBL" id="JACCJC010000028">
    <property type="protein sequence ID" value="KAF6234740.1"/>
    <property type="molecule type" value="Genomic_DNA"/>
</dbReference>
<reference evidence="2 3" key="1">
    <citation type="journal article" date="2020" name="Genomics">
        <title>Complete, high-quality genomes from long-read metagenomic sequencing of two wolf lichen thalli reveals enigmatic genome architecture.</title>
        <authorList>
            <person name="McKenzie S.K."/>
            <person name="Walston R.F."/>
            <person name="Allen J.L."/>
        </authorList>
    </citation>
    <scope>NUCLEOTIDE SEQUENCE [LARGE SCALE GENOMIC DNA]</scope>
    <source>
        <strain evidence="2">WasteWater2</strain>
    </source>
</reference>
<keyword evidence="1" id="KW-0812">Transmembrane</keyword>
<organism evidence="2 3">
    <name type="scientific">Letharia columbiana</name>
    <dbReference type="NCBI Taxonomy" id="112416"/>
    <lineage>
        <taxon>Eukaryota</taxon>
        <taxon>Fungi</taxon>
        <taxon>Dikarya</taxon>
        <taxon>Ascomycota</taxon>
        <taxon>Pezizomycotina</taxon>
        <taxon>Lecanoromycetes</taxon>
        <taxon>OSLEUM clade</taxon>
        <taxon>Lecanoromycetidae</taxon>
        <taxon>Lecanorales</taxon>
        <taxon>Lecanorineae</taxon>
        <taxon>Parmeliaceae</taxon>
        <taxon>Letharia</taxon>
    </lineage>
</organism>
<comment type="caution">
    <text evidence="2">The sequence shown here is derived from an EMBL/GenBank/DDBJ whole genome shotgun (WGS) entry which is preliminary data.</text>
</comment>
<feature type="transmembrane region" description="Helical" evidence="1">
    <location>
        <begin position="206"/>
        <end position="227"/>
    </location>
</feature>
<evidence type="ECO:0000313" key="3">
    <source>
        <dbReference type="Proteomes" id="UP000578531"/>
    </source>
</evidence>
<feature type="transmembrane region" description="Helical" evidence="1">
    <location>
        <begin position="233"/>
        <end position="255"/>
    </location>
</feature>
<dbReference type="AlphaFoldDB" id="A0A8H6FU62"/>
<gene>
    <name evidence="2" type="ORF">HO173_006960</name>
</gene>
<dbReference type="OrthoDB" id="5406158at2759"/>
<dbReference type="Proteomes" id="UP000578531">
    <property type="component" value="Unassembled WGS sequence"/>
</dbReference>
<protein>
    <submittedName>
        <fullName evidence="2">Uncharacterized protein</fullName>
    </submittedName>
</protein>
<dbReference type="GeneID" id="59288618"/>
<dbReference type="RefSeq" id="XP_037164130.1">
    <property type="nucleotide sequence ID" value="XM_037308866.1"/>
</dbReference>
<evidence type="ECO:0000256" key="1">
    <source>
        <dbReference type="SAM" id="Phobius"/>
    </source>
</evidence>